<dbReference type="Gene3D" id="1.20.1050.10">
    <property type="match status" value="1"/>
</dbReference>
<dbReference type="PROSITE" id="PS50404">
    <property type="entry name" value="GST_NTER"/>
    <property type="match status" value="1"/>
</dbReference>
<dbReference type="FunFam" id="1.20.1050.10:FF:000031">
    <property type="entry name" value="Glutathione S-Transferase"/>
    <property type="match status" value="1"/>
</dbReference>
<sequence length="238" mass="27186">MFVPIFVTNRDADMNARSIKRGGCRVFHQFAAMVSYKLIYFPTRGNGEIARQVFKYAGQSFIDERIPKEDWPSMKNDTPFGQLPVLEVDGKQLAQSIAIVRYLSKQFGISGQSSWEEAQVDSLSDQFKDYRLEARPFFRVKMGFGEGDADKLHKDVFVPAFKKMYSIFTKYLKESGNGYLVGGSLTWIDLAVAQHSADLLDADGTVLDEFPEMKDHQKRIHDIPNIKQWIAERPVTSR</sequence>
<evidence type="ECO:0000256" key="3">
    <source>
        <dbReference type="ARBA" id="ARBA00038317"/>
    </source>
</evidence>
<dbReference type="FunFam" id="3.40.30.10:FF:000035">
    <property type="entry name" value="hematopoietic prostaglandin D synthase"/>
    <property type="match status" value="1"/>
</dbReference>
<dbReference type="SFLD" id="SFLDG01205">
    <property type="entry name" value="AMPS.1"/>
    <property type="match status" value="1"/>
</dbReference>
<name>A0AAE9DMA9_CAEBR</name>
<evidence type="ECO:0000256" key="5">
    <source>
        <dbReference type="ARBA" id="ARBA00078118"/>
    </source>
</evidence>
<dbReference type="InterPro" id="IPR010987">
    <property type="entry name" value="Glutathione-S-Trfase_C-like"/>
</dbReference>
<dbReference type="InterPro" id="IPR036249">
    <property type="entry name" value="Thioredoxin-like_sf"/>
</dbReference>
<comment type="catalytic activity">
    <reaction evidence="4">
        <text>RX + glutathione = an S-substituted glutathione + a halide anion + H(+)</text>
        <dbReference type="Rhea" id="RHEA:16437"/>
        <dbReference type="ChEBI" id="CHEBI:15378"/>
        <dbReference type="ChEBI" id="CHEBI:16042"/>
        <dbReference type="ChEBI" id="CHEBI:17792"/>
        <dbReference type="ChEBI" id="CHEBI:57925"/>
        <dbReference type="ChEBI" id="CHEBI:90779"/>
        <dbReference type="EC" id="2.5.1.18"/>
    </reaction>
</comment>
<accession>A0AAE9DMA9</accession>
<dbReference type="PANTHER" id="PTHR11571">
    <property type="entry name" value="GLUTATHIONE S-TRANSFERASE"/>
    <property type="match status" value="1"/>
</dbReference>
<reference evidence="8 9" key="1">
    <citation type="submission" date="2022-05" db="EMBL/GenBank/DDBJ databases">
        <title>Chromosome-level reference genomes for two strains of Caenorhabditis briggsae: an improved platform for comparative genomics.</title>
        <authorList>
            <person name="Stevens L."/>
            <person name="Andersen E.C."/>
        </authorList>
    </citation>
    <scope>NUCLEOTIDE SEQUENCE [LARGE SCALE GENOMIC DNA]</scope>
    <source>
        <strain evidence="8">QX1410_ONT</strain>
        <tissue evidence="8">Whole-organism</tissue>
    </source>
</reference>
<dbReference type="GO" id="GO:0004602">
    <property type="term" value="F:glutathione peroxidase activity"/>
    <property type="evidence" value="ECO:0007669"/>
    <property type="project" value="UniProtKB-ARBA"/>
</dbReference>
<dbReference type="SUPFAM" id="SSF47616">
    <property type="entry name" value="GST C-terminal domain-like"/>
    <property type="match status" value="1"/>
</dbReference>
<dbReference type="CDD" id="cd03039">
    <property type="entry name" value="GST_N_Sigma_like"/>
    <property type="match status" value="1"/>
</dbReference>
<evidence type="ECO:0000256" key="4">
    <source>
        <dbReference type="ARBA" id="ARBA00047960"/>
    </source>
</evidence>
<evidence type="ECO:0000256" key="1">
    <source>
        <dbReference type="ARBA" id="ARBA00012452"/>
    </source>
</evidence>
<dbReference type="AlphaFoldDB" id="A0AAE9DMA9"/>
<dbReference type="SFLD" id="SFLDS00019">
    <property type="entry name" value="Glutathione_Transferase_(cytos"/>
    <property type="match status" value="1"/>
</dbReference>
<dbReference type="SUPFAM" id="SSF52833">
    <property type="entry name" value="Thioredoxin-like"/>
    <property type="match status" value="1"/>
</dbReference>
<dbReference type="Pfam" id="PF02798">
    <property type="entry name" value="GST_N"/>
    <property type="match status" value="1"/>
</dbReference>
<protein>
    <recommendedName>
        <fullName evidence="1">glutathione transferase</fullName>
        <ecNumber evidence="1">2.5.1.18</ecNumber>
    </recommendedName>
    <alternativeName>
        <fullName evidence="5">GST class-sigma</fullName>
    </alternativeName>
</protein>
<dbReference type="InterPro" id="IPR050213">
    <property type="entry name" value="GST_superfamily"/>
</dbReference>
<dbReference type="InterPro" id="IPR040079">
    <property type="entry name" value="Glutathione_S-Trfase"/>
</dbReference>
<dbReference type="CDD" id="cd03192">
    <property type="entry name" value="GST_C_Sigma_like"/>
    <property type="match status" value="1"/>
</dbReference>
<dbReference type="InterPro" id="IPR004046">
    <property type="entry name" value="GST_C"/>
</dbReference>
<dbReference type="Proteomes" id="UP000827892">
    <property type="component" value="Chromosome II"/>
</dbReference>
<feature type="domain" description="GST C-terminal" evidence="7">
    <location>
        <begin position="113"/>
        <end position="238"/>
    </location>
</feature>
<keyword evidence="2" id="KW-0808">Transferase</keyword>
<dbReference type="EC" id="2.5.1.18" evidence="1"/>
<dbReference type="Gene3D" id="3.40.30.10">
    <property type="entry name" value="Glutaredoxin"/>
    <property type="match status" value="1"/>
</dbReference>
<evidence type="ECO:0000256" key="2">
    <source>
        <dbReference type="ARBA" id="ARBA00022679"/>
    </source>
</evidence>
<dbReference type="InterPro" id="IPR004045">
    <property type="entry name" value="Glutathione_S-Trfase_N"/>
</dbReference>
<organism evidence="8 9">
    <name type="scientific">Caenorhabditis briggsae</name>
    <dbReference type="NCBI Taxonomy" id="6238"/>
    <lineage>
        <taxon>Eukaryota</taxon>
        <taxon>Metazoa</taxon>
        <taxon>Ecdysozoa</taxon>
        <taxon>Nematoda</taxon>
        <taxon>Chromadorea</taxon>
        <taxon>Rhabditida</taxon>
        <taxon>Rhabditina</taxon>
        <taxon>Rhabditomorpha</taxon>
        <taxon>Rhabditoidea</taxon>
        <taxon>Rhabditidae</taxon>
        <taxon>Peloderinae</taxon>
        <taxon>Caenorhabditis</taxon>
    </lineage>
</organism>
<evidence type="ECO:0000259" key="7">
    <source>
        <dbReference type="PROSITE" id="PS50405"/>
    </source>
</evidence>
<dbReference type="GO" id="GO:0004364">
    <property type="term" value="F:glutathione transferase activity"/>
    <property type="evidence" value="ECO:0007669"/>
    <property type="project" value="UniProtKB-EC"/>
</dbReference>
<evidence type="ECO:0000313" key="9">
    <source>
        <dbReference type="Proteomes" id="UP000827892"/>
    </source>
</evidence>
<feature type="domain" description="GST N-terminal" evidence="6">
    <location>
        <begin position="34"/>
        <end position="111"/>
    </location>
</feature>
<dbReference type="InterPro" id="IPR036282">
    <property type="entry name" value="Glutathione-S-Trfase_C_sf"/>
</dbReference>
<dbReference type="PANTHER" id="PTHR11571:SF267">
    <property type="entry name" value="GLUTATHIONE S-TRANSFERASE 9-RELATED"/>
    <property type="match status" value="1"/>
</dbReference>
<dbReference type="Pfam" id="PF14497">
    <property type="entry name" value="GST_C_3"/>
    <property type="match status" value="1"/>
</dbReference>
<dbReference type="EMBL" id="CP090892">
    <property type="protein sequence ID" value="ULU07183.1"/>
    <property type="molecule type" value="Genomic_DNA"/>
</dbReference>
<evidence type="ECO:0000259" key="6">
    <source>
        <dbReference type="PROSITE" id="PS50404"/>
    </source>
</evidence>
<dbReference type="PROSITE" id="PS50405">
    <property type="entry name" value="GST_CTER"/>
    <property type="match status" value="1"/>
</dbReference>
<dbReference type="GO" id="GO:0005737">
    <property type="term" value="C:cytoplasm"/>
    <property type="evidence" value="ECO:0007669"/>
    <property type="project" value="UniProtKB-ARBA"/>
</dbReference>
<evidence type="ECO:0000313" key="8">
    <source>
        <dbReference type="EMBL" id="ULU07183.1"/>
    </source>
</evidence>
<comment type="similarity">
    <text evidence="3">Belongs to the GST superfamily. Sigma family.</text>
</comment>
<dbReference type="SFLD" id="SFLDG00363">
    <property type="entry name" value="AMPS_(cytGST):_Alpha-__Mu-__Pi"/>
    <property type="match status" value="1"/>
</dbReference>
<gene>
    <name evidence="8" type="ORF">L3Y34_018744</name>
</gene>
<proteinExistence type="inferred from homology"/>